<keyword evidence="3" id="KW-1185">Reference proteome</keyword>
<feature type="chain" id="PRO_5043643153" evidence="1">
    <location>
        <begin position="17"/>
        <end position="70"/>
    </location>
</feature>
<name>A0AAW1I988_POPJA</name>
<evidence type="ECO:0000313" key="3">
    <source>
        <dbReference type="Proteomes" id="UP001458880"/>
    </source>
</evidence>
<dbReference type="GO" id="GO:0005549">
    <property type="term" value="F:odorant binding"/>
    <property type="evidence" value="ECO:0007669"/>
    <property type="project" value="InterPro"/>
</dbReference>
<sequence>MKHFIVILSLIVAAVAITDEQKNEGLTDDERTSIINECLALKGTDSTDTAFNIYRCYRQKTTKGHFDVLL</sequence>
<reference evidence="2 3" key="1">
    <citation type="journal article" date="2024" name="BMC Genomics">
        <title>De novo assembly and annotation of Popillia japonica's genome with initial clues to its potential as an invasive pest.</title>
        <authorList>
            <person name="Cucini C."/>
            <person name="Boschi S."/>
            <person name="Funari R."/>
            <person name="Cardaioli E."/>
            <person name="Iannotti N."/>
            <person name="Marturano G."/>
            <person name="Paoli F."/>
            <person name="Bruttini M."/>
            <person name="Carapelli A."/>
            <person name="Frati F."/>
            <person name="Nardi F."/>
        </authorList>
    </citation>
    <scope>NUCLEOTIDE SEQUENCE [LARGE SCALE GENOMIC DNA]</scope>
    <source>
        <strain evidence="2">DMR45628</strain>
    </source>
</reference>
<dbReference type="EMBL" id="JASPKY010000739">
    <property type="protein sequence ID" value="KAK9685916.1"/>
    <property type="molecule type" value="Genomic_DNA"/>
</dbReference>
<dbReference type="Gene3D" id="1.10.238.20">
    <property type="entry name" value="Pheromone/general odorant binding protein domain"/>
    <property type="match status" value="1"/>
</dbReference>
<dbReference type="SUPFAM" id="SSF47565">
    <property type="entry name" value="Insect pheromone/odorant-binding proteins"/>
    <property type="match status" value="1"/>
</dbReference>
<feature type="signal peptide" evidence="1">
    <location>
        <begin position="1"/>
        <end position="16"/>
    </location>
</feature>
<dbReference type="AlphaFoldDB" id="A0AAW1I988"/>
<dbReference type="Proteomes" id="UP001458880">
    <property type="component" value="Unassembled WGS sequence"/>
</dbReference>
<evidence type="ECO:0000256" key="1">
    <source>
        <dbReference type="SAM" id="SignalP"/>
    </source>
</evidence>
<proteinExistence type="predicted"/>
<keyword evidence="1" id="KW-0732">Signal</keyword>
<gene>
    <name evidence="2" type="ORF">QE152_g37581</name>
</gene>
<accession>A0AAW1I988</accession>
<organism evidence="2 3">
    <name type="scientific">Popillia japonica</name>
    <name type="common">Japanese beetle</name>
    <dbReference type="NCBI Taxonomy" id="7064"/>
    <lineage>
        <taxon>Eukaryota</taxon>
        <taxon>Metazoa</taxon>
        <taxon>Ecdysozoa</taxon>
        <taxon>Arthropoda</taxon>
        <taxon>Hexapoda</taxon>
        <taxon>Insecta</taxon>
        <taxon>Pterygota</taxon>
        <taxon>Neoptera</taxon>
        <taxon>Endopterygota</taxon>
        <taxon>Coleoptera</taxon>
        <taxon>Polyphaga</taxon>
        <taxon>Scarabaeiformia</taxon>
        <taxon>Scarabaeidae</taxon>
        <taxon>Rutelinae</taxon>
        <taxon>Popillia</taxon>
    </lineage>
</organism>
<protein>
    <submittedName>
        <fullName evidence="2">Uncharacterized protein</fullName>
    </submittedName>
</protein>
<dbReference type="InterPro" id="IPR036728">
    <property type="entry name" value="PBP_GOBP_sf"/>
</dbReference>
<evidence type="ECO:0000313" key="2">
    <source>
        <dbReference type="EMBL" id="KAK9685916.1"/>
    </source>
</evidence>
<comment type="caution">
    <text evidence="2">The sequence shown here is derived from an EMBL/GenBank/DDBJ whole genome shotgun (WGS) entry which is preliminary data.</text>
</comment>